<evidence type="ECO:0008006" key="9">
    <source>
        <dbReference type="Google" id="ProtNLM"/>
    </source>
</evidence>
<evidence type="ECO:0000256" key="3">
    <source>
        <dbReference type="ARBA" id="ARBA00004514"/>
    </source>
</evidence>
<keyword evidence="6" id="KW-0496">Mitochondrion</keyword>
<evidence type="ECO:0000256" key="2">
    <source>
        <dbReference type="ARBA" id="ARBA00004240"/>
    </source>
</evidence>
<dbReference type="EMBL" id="BAABUJ010000015">
    <property type="protein sequence ID" value="GAA5800342.1"/>
    <property type="molecule type" value="Genomic_DNA"/>
</dbReference>
<protein>
    <recommendedName>
        <fullName evidence="9">ARM repeat-containing protein</fullName>
    </recommendedName>
</protein>
<dbReference type="Proteomes" id="UP001476247">
    <property type="component" value="Unassembled WGS sequence"/>
</dbReference>
<evidence type="ECO:0000313" key="7">
    <source>
        <dbReference type="EMBL" id="GAA5800342.1"/>
    </source>
</evidence>
<evidence type="ECO:0000256" key="6">
    <source>
        <dbReference type="ARBA" id="ARBA00023128"/>
    </source>
</evidence>
<keyword evidence="5" id="KW-0256">Endoplasmic reticulum</keyword>
<accession>A0ABP9Y008</accession>
<sequence>MSISVDSLKKELENVQDETVILDSVTCLNNLLQVDEKNWEQGTDACKSLANVLRTASVRTPLGDANIIENLASLLQLTLGQQPEFQVQSLRVLGNLCFDHEQNRKRVKEAGIIPIVVPWFDIEQKDLIRTICGFYLNSSMDYAPIQIEIAECGAATRLVDLVRYDEEDDGTITMAIKVLDSLASEDTARKLLANPHTVKTFINMIEQVYTSGEYMEELDNLENAVDILLQIIMDDDNLQNEIIDLGKLNFLLDFLENTDVLISDKEEKERLEEIRKTVSKITIYATSTDSKMNELYDNQPLLERFLKMSGSENEVVHQCAAYILGNLARSDTHCIELVEKYNLSKLLLDLYQTTENATFQYAILGCLKHLCLPVPNKTKIGQDDCIRILTPALDESKDMLKRNQFLTIGIVKLLCAGNYENAVKAIEENTFTSVVSFIKRVDDVAAKSEATRILTNLIKTIWVEKDNLELRNRVIEAHIIEPIIELVRTSTYPVLKNDGVMALTLIFSDPDSKSILDKALPSIIADAPVVDISEPSVNEDEPQQAPPKPELRSFLQVSVDDICLEESELPVQIKCNMCVLLLKVLEAARSVQGQEVVITTIKSSALEKLEVIKDDSELYKYSNTLVMALKQ</sequence>
<comment type="caution">
    <text evidence="7">The sequence shown here is derived from an EMBL/GenBank/DDBJ whole genome shotgun (WGS) entry which is preliminary data.</text>
</comment>
<evidence type="ECO:0000313" key="8">
    <source>
        <dbReference type="Proteomes" id="UP001476247"/>
    </source>
</evidence>
<dbReference type="Gene3D" id="1.25.10.10">
    <property type="entry name" value="Leucine-rich Repeat Variant"/>
    <property type="match status" value="2"/>
</dbReference>
<dbReference type="InterPro" id="IPR016024">
    <property type="entry name" value="ARM-type_fold"/>
</dbReference>
<reference evidence="7 8" key="1">
    <citation type="submission" date="2024-04" db="EMBL/GenBank/DDBJ databases">
        <title>genome sequences of Mucor flavus KT1a and Helicostylum pulchrum KT1b strains isolation_sourced from the surface of a dry-aged beef.</title>
        <authorList>
            <person name="Toyotome T."/>
            <person name="Hosono M."/>
            <person name="Torimaru M."/>
            <person name="Fukuda K."/>
            <person name="Mikami N."/>
        </authorList>
    </citation>
    <scope>NUCLEOTIDE SEQUENCE [LARGE SCALE GENOMIC DNA]</scope>
    <source>
        <strain evidence="7 8">KT1b</strain>
    </source>
</reference>
<dbReference type="SUPFAM" id="SSF48371">
    <property type="entry name" value="ARM repeat"/>
    <property type="match status" value="2"/>
</dbReference>
<dbReference type="InterPro" id="IPR040144">
    <property type="entry name" value="RAP1GDS1"/>
</dbReference>
<evidence type="ECO:0000256" key="1">
    <source>
        <dbReference type="ARBA" id="ARBA00004173"/>
    </source>
</evidence>
<dbReference type="InterPro" id="IPR011989">
    <property type="entry name" value="ARM-like"/>
</dbReference>
<gene>
    <name evidence="7" type="ORF">HPULCUR_005769</name>
</gene>
<keyword evidence="4" id="KW-0963">Cytoplasm</keyword>
<evidence type="ECO:0000256" key="4">
    <source>
        <dbReference type="ARBA" id="ARBA00022490"/>
    </source>
</evidence>
<evidence type="ECO:0000256" key="5">
    <source>
        <dbReference type="ARBA" id="ARBA00022824"/>
    </source>
</evidence>
<comment type="subcellular location">
    <subcellularLocation>
        <location evidence="3">Cytoplasm</location>
        <location evidence="3">Cytosol</location>
    </subcellularLocation>
    <subcellularLocation>
        <location evidence="2">Endoplasmic reticulum</location>
    </subcellularLocation>
    <subcellularLocation>
        <location evidence="1">Mitochondrion</location>
    </subcellularLocation>
</comment>
<keyword evidence="8" id="KW-1185">Reference proteome</keyword>
<organism evidence="7 8">
    <name type="scientific">Helicostylum pulchrum</name>
    <dbReference type="NCBI Taxonomy" id="562976"/>
    <lineage>
        <taxon>Eukaryota</taxon>
        <taxon>Fungi</taxon>
        <taxon>Fungi incertae sedis</taxon>
        <taxon>Mucoromycota</taxon>
        <taxon>Mucoromycotina</taxon>
        <taxon>Mucoromycetes</taxon>
        <taxon>Mucorales</taxon>
        <taxon>Mucorineae</taxon>
        <taxon>Mucoraceae</taxon>
        <taxon>Helicostylum</taxon>
    </lineage>
</organism>
<dbReference type="InterPro" id="IPR000225">
    <property type="entry name" value="Armadillo"/>
</dbReference>
<dbReference type="SMART" id="SM00185">
    <property type="entry name" value="ARM"/>
    <property type="match status" value="6"/>
</dbReference>
<dbReference type="PANTHER" id="PTHR10957">
    <property type="entry name" value="RAP1 GTPASE-GDP DISSOCIATION STIMULATOR 1"/>
    <property type="match status" value="1"/>
</dbReference>
<proteinExistence type="predicted"/>
<name>A0ABP9Y008_9FUNG</name>